<dbReference type="EMBL" id="MLCA01000010">
    <property type="protein sequence ID" value="MEE7492436.1"/>
    <property type="molecule type" value="Genomic_DNA"/>
</dbReference>
<dbReference type="Proteomes" id="UP001355206">
    <property type="component" value="Unassembled WGS sequence"/>
</dbReference>
<feature type="transmembrane region" description="Helical" evidence="1">
    <location>
        <begin position="35"/>
        <end position="55"/>
    </location>
</feature>
<sequence length="63" mass="6715">MLAFACLFAAAAVFGSLLGSGAIDYSPGWHHIASYGWALCVNAAAISVLLLFNLYHRHGSRPH</sequence>
<evidence type="ECO:0000313" key="3">
    <source>
        <dbReference type="Proteomes" id="UP001355206"/>
    </source>
</evidence>
<keyword evidence="1" id="KW-0472">Membrane</keyword>
<comment type="caution">
    <text evidence="2">The sequence shown here is derived from an EMBL/GenBank/DDBJ whole genome shotgun (WGS) entry which is preliminary data.</text>
</comment>
<dbReference type="RefSeq" id="WP_331294770.1">
    <property type="nucleotide sequence ID" value="NZ_MLBR01000028.1"/>
</dbReference>
<keyword evidence="1" id="KW-1133">Transmembrane helix</keyword>
<keyword evidence="1" id="KW-0812">Transmembrane</keyword>
<accession>A0ABU7TSK4</accession>
<reference evidence="2 3" key="1">
    <citation type="journal article" date="2012" name="Genet. Mol. Biol.">
        <title>Analysis of 16S rRNA and mxaF genes revealing insights into Methylobacterium niche-specific plant association.</title>
        <authorList>
            <person name="Dourado M.N."/>
            <person name="Andreote F.D."/>
            <person name="Dini-Andreote F."/>
            <person name="Conti R."/>
            <person name="Araujo J.M."/>
            <person name="Araujo W.L."/>
        </authorList>
    </citation>
    <scope>NUCLEOTIDE SEQUENCE [LARGE SCALE GENOMIC DNA]</scope>
    <source>
        <strain evidence="2 3">TC3-10</strain>
    </source>
</reference>
<keyword evidence="3" id="KW-1185">Reference proteome</keyword>
<evidence type="ECO:0000313" key="2">
    <source>
        <dbReference type="EMBL" id="MEE7492436.1"/>
    </source>
</evidence>
<organism evidence="2 3">
    <name type="scientific">Methylobacterium oryzae</name>
    <dbReference type="NCBI Taxonomy" id="334852"/>
    <lineage>
        <taxon>Bacteria</taxon>
        <taxon>Pseudomonadati</taxon>
        <taxon>Pseudomonadota</taxon>
        <taxon>Alphaproteobacteria</taxon>
        <taxon>Hyphomicrobiales</taxon>
        <taxon>Methylobacteriaceae</taxon>
        <taxon>Methylobacterium</taxon>
    </lineage>
</organism>
<name>A0ABU7TSK4_9HYPH</name>
<evidence type="ECO:0000256" key="1">
    <source>
        <dbReference type="SAM" id="Phobius"/>
    </source>
</evidence>
<protein>
    <submittedName>
        <fullName evidence="2">Uncharacterized protein</fullName>
    </submittedName>
</protein>
<gene>
    <name evidence="2" type="ORF">MOTC310_18925</name>
</gene>
<proteinExistence type="predicted"/>